<proteinExistence type="predicted"/>
<dbReference type="AlphaFoldDB" id="A0A7T0BYF5"/>
<sequence>MLHETLNYFFIWGKDVDKLPINYGMFSLKGDKAVANVINKFLSTAVPSVAIGGIPVGQARFDILQDESFKTPGGNYYDLFIGHIEKPLPSNPLPDYFFEPGNYDS</sequence>
<dbReference type="Proteomes" id="UP000594688">
    <property type="component" value="Chromosome"/>
</dbReference>
<reference evidence="1 2" key="1">
    <citation type="submission" date="2020-02" db="EMBL/GenBank/DDBJ databases">
        <title>Genomic and physiological characterization of two novel Nitrospinaceae genera.</title>
        <authorList>
            <person name="Mueller A.J."/>
            <person name="Jung M.-Y."/>
            <person name="Strachan C.R."/>
            <person name="Herbold C.W."/>
            <person name="Kirkegaard R.H."/>
            <person name="Daims H."/>
        </authorList>
    </citation>
    <scope>NUCLEOTIDE SEQUENCE [LARGE SCALE GENOMIC DNA]</scope>
    <source>
        <strain evidence="1">EB</strain>
    </source>
</reference>
<gene>
    <name evidence="1" type="ORF">G3M70_15245</name>
</gene>
<dbReference type="KEGG" id="nli:G3M70_15245"/>
<organism evidence="1 2">
    <name type="scientific">Candidatus Nitronauta litoralis</name>
    <dbReference type="NCBI Taxonomy" id="2705533"/>
    <lineage>
        <taxon>Bacteria</taxon>
        <taxon>Pseudomonadati</taxon>
        <taxon>Nitrospinota/Tectimicrobiota group</taxon>
        <taxon>Nitrospinota</taxon>
        <taxon>Nitrospinia</taxon>
        <taxon>Nitrospinales</taxon>
        <taxon>Nitrospinaceae</taxon>
        <taxon>Candidatus Nitronauta</taxon>
    </lineage>
</organism>
<protein>
    <submittedName>
        <fullName evidence="1">Uncharacterized protein</fullName>
    </submittedName>
</protein>
<evidence type="ECO:0000313" key="1">
    <source>
        <dbReference type="EMBL" id="QPJ63156.1"/>
    </source>
</evidence>
<accession>A0A7T0BYF5</accession>
<evidence type="ECO:0000313" key="2">
    <source>
        <dbReference type="Proteomes" id="UP000594688"/>
    </source>
</evidence>
<name>A0A7T0BYF5_9BACT</name>
<dbReference type="EMBL" id="CP048685">
    <property type="protein sequence ID" value="QPJ63156.1"/>
    <property type="molecule type" value="Genomic_DNA"/>
</dbReference>